<sequence length="185" mass="20542">MQNSLMTKPRPTDVGVLGFRYLGAHEVEELADLWGALHQQHALSAPHLSDIISTTSLDESWRRRRSQYLEWLADPETLAILAENGDDPAAYAMVTLRANPQGTWDRGERVAVVQTFAIDPEYAGTRVGSKLLEEIRHQLAATGIRDIEFSALATASEDISFLETEGFRPFVTTMVCRVDGFGAHD</sequence>
<keyword evidence="2" id="KW-0808">Transferase</keyword>
<dbReference type="Pfam" id="PF00583">
    <property type="entry name" value="Acetyltransf_1"/>
    <property type="match status" value="1"/>
</dbReference>
<accession>A0A1M6TCA3</accession>
<evidence type="ECO:0000259" key="1">
    <source>
        <dbReference type="PROSITE" id="PS51186"/>
    </source>
</evidence>
<name>A0A1M6TCA3_9ACTN</name>
<organism evidence="2 3">
    <name type="scientific">Nocardiopsis flavescens</name>
    <dbReference type="NCBI Taxonomy" id="758803"/>
    <lineage>
        <taxon>Bacteria</taxon>
        <taxon>Bacillati</taxon>
        <taxon>Actinomycetota</taxon>
        <taxon>Actinomycetes</taxon>
        <taxon>Streptosporangiales</taxon>
        <taxon>Nocardiopsidaceae</taxon>
        <taxon>Nocardiopsis</taxon>
    </lineage>
</organism>
<dbReference type="EMBL" id="FQZK01000023">
    <property type="protein sequence ID" value="SHK54466.1"/>
    <property type="molecule type" value="Genomic_DNA"/>
</dbReference>
<dbReference type="SUPFAM" id="SSF55729">
    <property type="entry name" value="Acyl-CoA N-acyltransferases (Nat)"/>
    <property type="match status" value="1"/>
</dbReference>
<keyword evidence="3" id="KW-1185">Reference proteome</keyword>
<dbReference type="GO" id="GO:0016747">
    <property type="term" value="F:acyltransferase activity, transferring groups other than amino-acyl groups"/>
    <property type="evidence" value="ECO:0007669"/>
    <property type="project" value="InterPro"/>
</dbReference>
<protein>
    <submittedName>
        <fullName evidence="2">Acetyltransferase (GNAT) family protein</fullName>
    </submittedName>
</protein>
<dbReference type="CDD" id="cd04301">
    <property type="entry name" value="NAT_SF"/>
    <property type="match status" value="1"/>
</dbReference>
<feature type="domain" description="N-acetyltransferase" evidence="1">
    <location>
        <begin position="40"/>
        <end position="185"/>
    </location>
</feature>
<gene>
    <name evidence="2" type="ORF">SAMN05421803_12310</name>
</gene>
<proteinExistence type="predicted"/>
<evidence type="ECO:0000313" key="3">
    <source>
        <dbReference type="Proteomes" id="UP000184452"/>
    </source>
</evidence>
<evidence type="ECO:0000313" key="2">
    <source>
        <dbReference type="EMBL" id="SHK54466.1"/>
    </source>
</evidence>
<dbReference type="Proteomes" id="UP000184452">
    <property type="component" value="Unassembled WGS sequence"/>
</dbReference>
<dbReference type="AlphaFoldDB" id="A0A1M6TCA3"/>
<dbReference type="InterPro" id="IPR000182">
    <property type="entry name" value="GNAT_dom"/>
</dbReference>
<dbReference type="PROSITE" id="PS51186">
    <property type="entry name" value="GNAT"/>
    <property type="match status" value="1"/>
</dbReference>
<dbReference type="InterPro" id="IPR016181">
    <property type="entry name" value="Acyl_CoA_acyltransferase"/>
</dbReference>
<dbReference type="Gene3D" id="3.40.630.30">
    <property type="match status" value="1"/>
</dbReference>
<reference evidence="2 3" key="1">
    <citation type="submission" date="2016-11" db="EMBL/GenBank/DDBJ databases">
        <authorList>
            <person name="Jaros S."/>
            <person name="Januszkiewicz K."/>
            <person name="Wedrychowicz H."/>
        </authorList>
    </citation>
    <scope>NUCLEOTIDE SEQUENCE [LARGE SCALE GENOMIC DNA]</scope>
    <source>
        <strain evidence="2 3">CGMCC 4.5723</strain>
    </source>
</reference>